<dbReference type="Proteomes" id="UP001201273">
    <property type="component" value="Unassembled WGS sequence"/>
</dbReference>
<evidence type="ECO:0000313" key="1">
    <source>
        <dbReference type="EMBL" id="MCE2596869.1"/>
    </source>
</evidence>
<dbReference type="PROSITE" id="PS51257">
    <property type="entry name" value="PROKAR_LIPOPROTEIN"/>
    <property type="match status" value="1"/>
</dbReference>
<sequence length="247" mass="27423">MGKLFVLLAVVFLGGCAGMPKPQHFNPEKNQHLKHITIIEPAQQEEVPVRIQTHAGQSFGLLGALIAEADMASDTSTFNEAVGETMPDWQQAIVTALKASLEKEGYQVSSIITDRKRENGYLVSYKDLVDQNTDAILDLNYYLAYLAAGMESDFIPNLIGQVRLIDTQNKAVVFQNRFFFGFPPSEYDIEADHILSDKQYAYNTIELLAASPEQAIDGLEEGVQKFAEKVAQKLAKQPNAQVEQIVE</sequence>
<evidence type="ECO:0000313" key="2">
    <source>
        <dbReference type="Proteomes" id="UP001201273"/>
    </source>
</evidence>
<proteinExistence type="predicted"/>
<protein>
    <recommendedName>
        <fullName evidence="3">Lipoprotein</fullName>
    </recommendedName>
</protein>
<accession>A0ABS8WGY7</accession>
<name>A0ABS8WGY7_9GAMM</name>
<gene>
    <name evidence="1" type="ORF">K6Y31_19005</name>
</gene>
<evidence type="ECO:0008006" key="3">
    <source>
        <dbReference type="Google" id="ProtNLM"/>
    </source>
</evidence>
<comment type="caution">
    <text evidence="1">The sequence shown here is derived from an EMBL/GenBank/DDBJ whole genome shotgun (WGS) entry which is preliminary data.</text>
</comment>
<organism evidence="1 2">
    <name type="scientific">Motilimonas cestriensis</name>
    <dbReference type="NCBI Taxonomy" id="2742685"/>
    <lineage>
        <taxon>Bacteria</taxon>
        <taxon>Pseudomonadati</taxon>
        <taxon>Pseudomonadota</taxon>
        <taxon>Gammaproteobacteria</taxon>
        <taxon>Alteromonadales</taxon>
        <taxon>Alteromonadales genera incertae sedis</taxon>
        <taxon>Motilimonas</taxon>
    </lineage>
</organism>
<dbReference type="RefSeq" id="WP_232803693.1">
    <property type="nucleotide sequence ID" value="NZ_JAIMJA010000026.1"/>
</dbReference>
<reference evidence="1 2" key="1">
    <citation type="journal article" date="2022" name="Environ. Microbiol. Rep.">
        <title>Eco-phylogenetic analyses reveal divergent evolution of vitamin B12 metabolism in the marine bacterial family 'Psychromonadaceae'.</title>
        <authorList>
            <person name="Jin X."/>
            <person name="Yang Y."/>
            <person name="Cao H."/>
            <person name="Gao B."/>
            <person name="Zhao Z."/>
        </authorList>
    </citation>
    <scope>NUCLEOTIDE SEQUENCE [LARGE SCALE GENOMIC DNA]</scope>
    <source>
        <strain evidence="1 2">MKS20</strain>
    </source>
</reference>
<keyword evidence="2" id="KW-1185">Reference proteome</keyword>
<dbReference type="EMBL" id="JAIMJA010000026">
    <property type="protein sequence ID" value="MCE2596869.1"/>
    <property type="molecule type" value="Genomic_DNA"/>
</dbReference>